<feature type="transmembrane region" description="Helical" evidence="2">
    <location>
        <begin position="80"/>
        <end position="98"/>
    </location>
</feature>
<organism evidence="3 4">
    <name type="scientific">Streptomyces cathayae</name>
    <dbReference type="NCBI Taxonomy" id="3031124"/>
    <lineage>
        <taxon>Bacteria</taxon>
        <taxon>Bacillati</taxon>
        <taxon>Actinomycetota</taxon>
        <taxon>Actinomycetes</taxon>
        <taxon>Kitasatosporales</taxon>
        <taxon>Streptomycetaceae</taxon>
        <taxon>Streptomyces</taxon>
    </lineage>
</organism>
<accession>A0ABY8K815</accession>
<evidence type="ECO:0000313" key="3">
    <source>
        <dbReference type="EMBL" id="WGD42613.1"/>
    </source>
</evidence>
<gene>
    <name evidence="3" type="ORF">PYS65_22090</name>
</gene>
<name>A0ABY8K815_9ACTN</name>
<dbReference type="RefSeq" id="WP_279335667.1">
    <property type="nucleotide sequence ID" value="NZ_CP121682.1"/>
</dbReference>
<keyword evidence="4" id="KW-1185">Reference proteome</keyword>
<evidence type="ECO:0000256" key="1">
    <source>
        <dbReference type="SAM" id="MobiDB-lite"/>
    </source>
</evidence>
<feature type="region of interest" description="Disordered" evidence="1">
    <location>
        <begin position="38"/>
        <end position="68"/>
    </location>
</feature>
<keyword evidence="2" id="KW-1133">Transmembrane helix</keyword>
<reference evidence="3 4" key="1">
    <citation type="submission" date="2023-03" db="EMBL/GenBank/DDBJ databases">
        <authorList>
            <person name="Mo P."/>
        </authorList>
    </citation>
    <scope>NUCLEOTIDE SEQUENCE [LARGE SCALE GENOMIC DNA]</scope>
    <source>
        <strain evidence="3 4">HUAS 5</strain>
    </source>
</reference>
<evidence type="ECO:0000256" key="2">
    <source>
        <dbReference type="SAM" id="Phobius"/>
    </source>
</evidence>
<dbReference type="EMBL" id="CP121682">
    <property type="protein sequence ID" value="WGD42613.1"/>
    <property type="molecule type" value="Genomic_DNA"/>
</dbReference>
<proteinExistence type="predicted"/>
<keyword evidence="2" id="KW-0812">Transmembrane</keyword>
<sequence>MDIPSAKVAARLSGQRVEALSEGTDIDVELGETGDVVEAEVRPEGSRSTKRAGVRSAESAHESPVAGDLASRHGRFMHKYRLTFFLFFVPFMATSGIDRLGRNGWAPIFGALEIALAVAVSVGAGKEMWDARRKRLVGE</sequence>
<keyword evidence="2" id="KW-0472">Membrane</keyword>
<evidence type="ECO:0000313" key="4">
    <source>
        <dbReference type="Proteomes" id="UP001216440"/>
    </source>
</evidence>
<protein>
    <submittedName>
        <fullName evidence="3">Uncharacterized protein</fullName>
    </submittedName>
</protein>
<dbReference type="Proteomes" id="UP001216440">
    <property type="component" value="Chromosome"/>
</dbReference>
<feature type="transmembrane region" description="Helical" evidence="2">
    <location>
        <begin position="104"/>
        <end position="125"/>
    </location>
</feature>